<evidence type="ECO:0000313" key="1">
    <source>
        <dbReference type="EMBL" id="PBK82529.1"/>
    </source>
</evidence>
<dbReference type="Proteomes" id="UP000217790">
    <property type="component" value="Unassembled WGS sequence"/>
</dbReference>
<dbReference type="AlphaFoldDB" id="A0A2H3CHF0"/>
<sequence length="505" mass="58617">MMLLEFPNELLQNIAFKADQRSRKRLRQTCKIFRDVCTPLVFMYISLPEDRYTWRGAPESVRLPFITALSSGSELARHIKHLSVEIVERDDLDYAPTSSIKEVKERKRVDDEKIFNRLFVDAIPLMLSLQSLDPSANVGLMFAQFGDLPRLSKLSLWFRSSWSIPCAQLRHIQDLHYAGPGGDDFLALIGNNHGLEIIDAYISDPRIPELKDGSSIFSLFRSFPPGTYSTVRKLTVRLRRHWSSVGPVNVTLQKYKAPALIPHLRHLQFLHTDFNVPNELWDGLREEGIHLTVLEYVCWPVELSLLSYLGSYTGLKELELQIKGPSEQDGVHLKFFLLNVVIPNAGCLTKVHIKPVMSGKWCLDHPMLDALVMCCHLESLYICADRARTRLEPRYNVIDRTMALLIDYWPHLSDLWIMTASWGTPTVRSTPKQIHSRVLAARFPNPSVDMLKTEILTDFGRYSMKIHSRKKKVYTFKIKWLSYYGEEERWRKWRFWRRSDPSDEE</sequence>
<keyword evidence="2" id="KW-1185">Reference proteome</keyword>
<dbReference type="InParanoid" id="A0A2H3CHF0"/>
<evidence type="ECO:0000313" key="2">
    <source>
        <dbReference type="Proteomes" id="UP000217790"/>
    </source>
</evidence>
<organism evidence="1 2">
    <name type="scientific">Armillaria gallica</name>
    <name type="common">Bulbous honey fungus</name>
    <name type="synonym">Armillaria bulbosa</name>
    <dbReference type="NCBI Taxonomy" id="47427"/>
    <lineage>
        <taxon>Eukaryota</taxon>
        <taxon>Fungi</taxon>
        <taxon>Dikarya</taxon>
        <taxon>Basidiomycota</taxon>
        <taxon>Agaricomycotina</taxon>
        <taxon>Agaricomycetes</taxon>
        <taxon>Agaricomycetidae</taxon>
        <taxon>Agaricales</taxon>
        <taxon>Marasmiineae</taxon>
        <taxon>Physalacriaceae</taxon>
        <taxon>Armillaria</taxon>
    </lineage>
</organism>
<gene>
    <name evidence="1" type="ORF">ARMGADRAFT_1170915</name>
</gene>
<dbReference type="OrthoDB" id="2986625at2759"/>
<protein>
    <recommendedName>
        <fullName evidence="3">F-box domain-containing protein</fullName>
    </recommendedName>
</protein>
<name>A0A2H3CHF0_ARMGA</name>
<reference evidence="2" key="1">
    <citation type="journal article" date="2017" name="Nat. Ecol. Evol.">
        <title>Genome expansion and lineage-specific genetic innovations in the forest pathogenic fungi Armillaria.</title>
        <authorList>
            <person name="Sipos G."/>
            <person name="Prasanna A.N."/>
            <person name="Walter M.C."/>
            <person name="O'Connor E."/>
            <person name="Balint B."/>
            <person name="Krizsan K."/>
            <person name="Kiss B."/>
            <person name="Hess J."/>
            <person name="Varga T."/>
            <person name="Slot J."/>
            <person name="Riley R."/>
            <person name="Boka B."/>
            <person name="Rigling D."/>
            <person name="Barry K."/>
            <person name="Lee J."/>
            <person name="Mihaltcheva S."/>
            <person name="LaButti K."/>
            <person name="Lipzen A."/>
            <person name="Waldron R."/>
            <person name="Moloney N.M."/>
            <person name="Sperisen C."/>
            <person name="Kredics L."/>
            <person name="Vagvoelgyi C."/>
            <person name="Patrignani A."/>
            <person name="Fitzpatrick D."/>
            <person name="Nagy I."/>
            <person name="Doyle S."/>
            <person name="Anderson J.B."/>
            <person name="Grigoriev I.V."/>
            <person name="Gueldener U."/>
            <person name="Muensterkoetter M."/>
            <person name="Nagy L.G."/>
        </authorList>
    </citation>
    <scope>NUCLEOTIDE SEQUENCE [LARGE SCALE GENOMIC DNA]</scope>
    <source>
        <strain evidence="2">Ar21-2</strain>
    </source>
</reference>
<proteinExistence type="predicted"/>
<evidence type="ECO:0008006" key="3">
    <source>
        <dbReference type="Google" id="ProtNLM"/>
    </source>
</evidence>
<dbReference type="EMBL" id="KZ293716">
    <property type="protein sequence ID" value="PBK82529.1"/>
    <property type="molecule type" value="Genomic_DNA"/>
</dbReference>
<dbReference type="CDD" id="cd09917">
    <property type="entry name" value="F-box_SF"/>
    <property type="match status" value="1"/>
</dbReference>
<accession>A0A2H3CHF0</accession>